<name>A0AAU8HGN0_9ACTN</name>
<proteinExistence type="predicted"/>
<dbReference type="EMBL" id="CP157762">
    <property type="protein sequence ID" value="XBP94825.1"/>
    <property type="molecule type" value="Genomic_DNA"/>
</dbReference>
<evidence type="ECO:0000256" key="1">
    <source>
        <dbReference type="SAM" id="MobiDB-lite"/>
    </source>
</evidence>
<feature type="region of interest" description="Disordered" evidence="1">
    <location>
        <begin position="182"/>
        <end position="201"/>
    </location>
</feature>
<dbReference type="SUPFAM" id="SSF140959">
    <property type="entry name" value="Indolic compounds 2,3-dioxygenase-like"/>
    <property type="match status" value="1"/>
</dbReference>
<reference evidence="3" key="2">
    <citation type="submission" date="2024-06" db="EMBL/GenBank/DDBJ databases">
        <title>Micromonospora mangrovi CCTCC AA 2012012 genome sequences.</title>
        <authorList>
            <person name="Gao J."/>
        </authorList>
    </citation>
    <scope>NUCLEOTIDE SEQUENCE</scope>
    <source>
        <strain evidence="3">CCTCC AA 2012012</strain>
    </source>
</reference>
<organism evidence="3">
    <name type="scientific">Micromonospora sp. CCTCC AA 2012012</name>
    <dbReference type="NCBI Taxonomy" id="3111921"/>
    <lineage>
        <taxon>Bacteria</taxon>
        <taxon>Bacillati</taxon>
        <taxon>Actinomycetota</taxon>
        <taxon>Actinomycetes</taxon>
        <taxon>Micromonosporales</taxon>
        <taxon>Micromonosporaceae</taxon>
        <taxon>Micromonospora</taxon>
    </lineage>
</organism>
<dbReference type="AlphaFoldDB" id="A0AAU8HGN0"/>
<accession>A0AAU8HGN0</accession>
<dbReference type="GO" id="GO:0046872">
    <property type="term" value="F:metal ion binding"/>
    <property type="evidence" value="ECO:0007669"/>
    <property type="project" value="InterPro"/>
</dbReference>
<dbReference type="GO" id="GO:0020037">
    <property type="term" value="F:heme binding"/>
    <property type="evidence" value="ECO:0007669"/>
    <property type="project" value="InterPro"/>
</dbReference>
<dbReference type="RefSeq" id="WP_350935086.1">
    <property type="nucleotide sequence ID" value="NZ_CP157762.1"/>
</dbReference>
<evidence type="ECO:0000313" key="2">
    <source>
        <dbReference type="EMBL" id="XBP94825.1"/>
    </source>
</evidence>
<protein>
    <recommendedName>
        <fullName evidence="4">Tryptophan 2,3-dioxygenase</fullName>
    </recommendedName>
</protein>
<dbReference type="EMBL" id="CP159342">
    <property type="protein sequence ID" value="XCH75528.1"/>
    <property type="molecule type" value="Genomic_DNA"/>
</dbReference>
<dbReference type="InterPro" id="IPR037217">
    <property type="entry name" value="Trp/Indoleamine_2_3_dOase-like"/>
</dbReference>
<evidence type="ECO:0008006" key="4">
    <source>
        <dbReference type="Google" id="ProtNLM"/>
    </source>
</evidence>
<dbReference type="Gene3D" id="1.20.58.480">
    <property type="match status" value="1"/>
</dbReference>
<feature type="compositionally biased region" description="Basic and acidic residues" evidence="1">
    <location>
        <begin position="186"/>
        <end position="196"/>
    </location>
</feature>
<reference evidence="2" key="1">
    <citation type="submission" date="2024-01" db="EMBL/GenBank/DDBJ databases">
        <title>The genome sequence of Micromonospora mangrovi CCTCC AA 2012012.</title>
        <authorList>
            <person name="Gao J."/>
        </authorList>
    </citation>
    <scope>NUCLEOTIDE SEQUENCE</scope>
    <source>
        <strain evidence="2">CCTCC AA 2012012</strain>
    </source>
</reference>
<evidence type="ECO:0000313" key="3">
    <source>
        <dbReference type="EMBL" id="XCH75528.1"/>
    </source>
</evidence>
<dbReference type="GO" id="GO:0019441">
    <property type="term" value="P:L-tryptophan catabolic process to kynurenine"/>
    <property type="evidence" value="ECO:0007669"/>
    <property type="project" value="InterPro"/>
</dbReference>
<sequence>MTGALQALVPQAKLLNADHRMFQVLHLVSEYAWCSMHHELCRICTALDDDDFALASRLLGRTVGLGELPVQTVRLLQTSFSQASFLNMRDLLMPNSTGLDSPGRRNLRRVCTAVWRAFEAALARHGVSHRDLIEESGRLEGPMPDARLAALAEVRNGIHLLDCKSMEWNQLHLRLVRSHIGGHPAARSDDASDRAGEPLSMRGAPISTLERLAEHSLFPGLWRSVDETYQRASRPAAEGGN</sequence>
<gene>
    <name evidence="3" type="ORF">ABUL08_05405</name>
    <name evidence="2" type="ORF">VK199_05360</name>
</gene>